<dbReference type="InterPro" id="IPR032783">
    <property type="entry name" value="AraC_lig"/>
</dbReference>
<accession>A0ABU4YNH4</accession>
<dbReference type="EMBL" id="JAVIIV010000020">
    <property type="protein sequence ID" value="MDX8488546.1"/>
    <property type="molecule type" value="Genomic_DNA"/>
</dbReference>
<dbReference type="SUPFAM" id="SSF46689">
    <property type="entry name" value="Homeodomain-like"/>
    <property type="match status" value="2"/>
</dbReference>
<feature type="domain" description="HTH araC/xylS-type" evidence="4">
    <location>
        <begin position="201"/>
        <end position="299"/>
    </location>
</feature>
<dbReference type="InterPro" id="IPR050204">
    <property type="entry name" value="AraC_XylS_family_regulators"/>
</dbReference>
<dbReference type="PANTHER" id="PTHR46796">
    <property type="entry name" value="HTH-TYPE TRANSCRIPTIONAL ACTIVATOR RHAS-RELATED"/>
    <property type="match status" value="1"/>
</dbReference>
<sequence length="307" mass="33685">MHDALSDILALIEMRSIRCTRLEAAGEWAWRFPAKPILKFVAVLKGGCWLILNGEERYRLETGDTFLLANASDYVVASDPGKRPEDGMAAFDWDRSDIARYQGDDTVLLGGGFALEGNNAGLLLDVLPDVMILSAAGPSAAVLHGSLKLLDEEVRAARMGTTLLTHRLADILLVQALRAFVDQGGGGVGGWLAALKDPRLGASINLMHRTPERQWTLRELAAEAGMSRSSYVAHFKEAVGMPPMEYLRRWRMEKARDALRNANTSLADLAHDLGFASESSFGNTFKRVFGHSPRNYWATRDSVLVSS</sequence>
<evidence type="ECO:0000256" key="2">
    <source>
        <dbReference type="ARBA" id="ARBA00023125"/>
    </source>
</evidence>
<gene>
    <name evidence="5" type="ORF">RFM52_25610</name>
</gene>
<keyword evidence="1" id="KW-0805">Transcription regulation</keyword>
<dbReference type="RefSeq" id="WP_320298544.1">
    <property type="nucleotide sequence ID" value="NZ_JAVIIU010000017.1"/>
</dbReference>
<evidence type="ECO:0000313" key="5">
    <source>
        <dbReference type="EMBL" id="MDX8488546.1"/>
    </source>
</evidence>
<dbReference type="PROSITE" id="PS01124">
    <property type="entry name" value="HTH_ARAC_FAMILY_2"/>
    <property type="match status" value="1"/>
</dbReference>
<evidence type="ECO:0000256" key="3">
    <source>
        <dbReference type="ARBA" id="ARBA00023163"/>
    </source>
</evidence>
<comment type="caution">
    <text evidence="5">The sequence shown here is derived from an EMBL/GenBank/DDBJ whole genome shotgun (WGS) entry which is preliminary data.</text>
</comment>
<dbReference type="PANTHER" id="PTHR46796:SF7">
    <property type="entry name" value="ARAC FAMILY TRANSCRIPTIONAL REGULATOR"/>
    <property type="match status" value="1"/>
</dbReference>
<dbReference type="InterPro" id="IPR018062">
    <property type="entry name" value="HTH_AraC-typ_CS"/>
</dbReference>
<evidence type="ECO:0000313" key="6">
    <source>
        <dbReference type="Proteomes" id="UP001280156"/>
    </source>
</evidence>
<evidence type="ECO:0000259" key="4">
    <source>
        <dbReference type="PROSITE" id="PS01124"/>
    </source>
</evidence>
<dbReference type="PROSITE" id="PS00041">
    <property type="entry name" value="HTH_ARAC_FAMILY_1"/>
    <property type="match status" value="1"/>
</dbReference>
<keyword evidence="2" id="KW-0238">DNA-binding</keyword>
<keyword evidence="3" id="KW-0804">Transcription</keyword>
<name>A0ABU4YNH4_9HYPH</name>
<protein>
    <submittedName>
        <fullName evidence="5">AraC family transcriptional regulator</fullName>
    </submittedName>
</protein>
<dbReference type="Proteomes" id="UP001280156">
    <property type="component" value="Unassembled WGS sequence"/>
</dbReference>
<dbReference type="InterPro" id="IPR009057">
    <property type="entry name" value="Homeodomain-like_sf"/>
</dbReference>
<proteinExistence type="predicted"/>
<keyword evidence="6" id="KW-1185">Reference proteome</keyword>
<dbReference type="SMART" id="SM00342">
    <property type="entry name" value="HTH_ARAC"/>
    <property type="match status" value="1"/>
</dbReference>
<dbReference type="InterPro" id="IPR020449">
    <property type="entry name" value="Tscrpt_reg_AraC-type_HTH"/>
</dbReference>
<dbReference type="PRINTS" id="PR00032">
    <property type="entry name" value="HTHARAC"/>
</dbReference>
<reference evidence="5 6" key="1">
    <citation type="submission" date="2023-08" db="EMBL/GenBank/DDBJ databases">
        <title>Implementing the SeqCode for naming new Mesorhizobium species isolated from Vachellia karroo root nodules.</title>
        <authorList>
            <person name="Van Lill M."/>
        </authorList>
    </citation>
    <scope>NUCLEOTIDE SEQUENCE [LARGE SCALE GENOMIC DNA]</scope>
    <source>
        <strain evidence="5 6">VK2B</strain>
    </source>
</reference>
<dbReference type="Pfam" id="PF12833">
    <property type="entry name" value="HTH_18"/>
    <property type="match status" value="1"/>
</dbReference>
<dbReference type="Gene3D" id="1.10.10.60">
    <property type="entry name" value="Homeodomain-like"/>
    <property type="match status" value="2"/>
</dbReference>
<dbReference type="InterPro" id="IPR018060">
    <property type="entry name" value="HTH_AraC"/>
</dbReference>
<dbReference type="Pfam" id="PF12852">
    <property type="entry name" value="Cupin_6"/>
    <property type="match status" value="1"/>
</dbReference>
<evidence type="ECO:0000256" key="1">
    <source>
        <dbReference type="ARBA" id="ARBA00023015"/>
    </source>
</evidence>
<organism evidence="5 6">
    <name type="scientific">Mesorhizobium humile</name>
    <dbReference type="NCBI Taxonomy" id="3072313"/>
    <lineage>
        <taxon>Bacteria</taxon>
        <taxon>Pseudomonadati</taxon>
        <taxon>Pseudomonadota</taxon>
        <taxon>Alphaproteobacteria</taxon>
        <taxon>Hyphomicrobiales</taxon>
        <taxon>Phyllobacteriaceae</taxon>
        <taxon>Mesorhizobium</taxon>
    </lineage>
</organism>